<evidence type="ECO:0000313" key="11">
    <source>
        <dbReference type="Proteomes" id="UP000470246"/>
    </source>
</evidence>
<keyword evidence="5 7" id="KW-1133">Transmembrane helix</keyword>
<evidence type="ECO:0000256" key="1">
    <source>
        <dbReference type="ARBA" id="ARBA00004651"/>
    </source>
</evidence>
<feature type="transmembrane region" description="Helical" evidence="7">
    <location>
        <begin position="241"/>
        <end position="262"/>
    </location>
</feature>
<feature type="transmembrane region" description="Helical" evidence="7">
    <location>
        <begin position="166"/>
        <end position="191"/>
    </location>
</feature>
<reference evidence="10 11" key="1">
    <citation type="submission" date="2020-02" db="EMBL/GenBank/DDBJ databases">
        <title>Geodermatophilus sabuli CPCC 205279 I12A-02694.</title>
        <authorList>
            <person name="Jiang Z."/>
        </authorList>
    </citation>
    <scope>NUCLEOTIDE SEQUENCE [LARGE SCALE GENOMIC DNA]</scope>
    <source>
        <strain evidence="10 11">I12A-02694</strain>
    </source>
</reference>
<name>A0A7K3VYL9_9ACTN</name>
<dbReference type="SUPFAM" id="SSF161098">
    <property type="entry name" value="MetI-like"/>
    <property type="match status" value="1"/>
</dbReference>
<dbReference type="InterPro" id="IPR035906">
    <property type="entry name" value="MetI-like_sf"/>
</dbReference>
<organism evidence="10 11">
    <name type="scientific">Geodermatophilus sabuli</name>
    <dbReference type="NCBI Taxonomy" id="1564158"/>
    <lineage>
        <taxon>Bacteria</taxon>
        <taxon>Bacillati</taxon>
        <taxon>Actinomycetota</taxon>
        <taxon>Actinomycetes</taxon>
        <taxon>Geodermatophilales</taxon>
        <taxon>Geodermatophilaceae</taxon>
        <taxon>Geodermatophilus</taxon>
    </lineage>
</organism>
<protein>
    <submittedName>
        <fullName evidence="10">ABC transporter permease</fullName>
    </submittedName>
</protein>
<proteinExistence type="inferred from homology"/>
<dbReference type="Proteomes" id="UP000470246">
    <property type="component" value="Unassembled WGS sequence"/>
</dbReference>
<dbReference type="PANTHER" id="PTHR43386">
    <property type="entry name" value="OLIGOPEPTIDE TRANSPORT SYSTEM PERMEASE PROTEIN APPC"/>
    <property type="match status" value="1"/>
</dbReference>
<feature type="region of interest" description="Disordered" evidence="8">
    <location>
        <begin position="1"/>
        <end position="38"/>
    </location>
</feature>
<comment type="similarity">
    <text evidence="7">Belongs to the binding-protein-dependent transport system permease family.</text>
</comment>
<evidence type="ECO:0000256" key="4">
    <source>
        <dbReference type="ARBA" id="ARBA00022692"/>
    </source>
</evidence>
<keyword evidence="2 7" id="KW-0813">Transport</keyword>
<dbReference type="InterPro" id="IPR050366">
    <property type="entry name" value="BP-dependent_transpt_permease"/>
</dbReference>
<accession>A0A7K3VYL9</accession>
<dbReference type="GO" id="GO:0055085">
    <property type="term" value="P:transmembrane transport"/>
    <property type="evidence" value="ECO:0007669"/>
    <property type="project" value="InterPro"/>
</dbReference>
<evidence type="ECO:0000256" key="5">
    <source>
        <dbReference type="ARBA" id="ARBA00022989"/>
    </source>
</evidence>
<keyword evidence="6 7" id="KW-0472">Membrane</keyword>
<dbReference type="PROSITE" id="PS50928">
    <property type="entry name" value="ABC_TM1"/>
    <property type="match status" value="1"/>
</dbReference>
<dbReference type="CDD" id="cd06261">
    <property type="entry name" value="TM_PBP2"/>
    <property type="match status" value="1"/>
</dbReference>
<keyword evidence="4 7" id="KW-0812">Transmembrane</keyword>
<dbReference type="GO" id="GO:0005886">
    <property type="term" value="C:plasma membrane"/>
    <property type="evidence" value="ECO:0007669"/>
    <property type="project" value="UniProtKB-SubCell"/>
</dbReference>
<evidence type="ECO:0000313" key="10">
    <source>
        <dbReference type="EMBL" id="NEK57682.1"/>
    </source>
</evidence>
<evidence type="ECO:0000256" key="7">
    <source>
        <dbReference type="RuleBase" id="RU363032"/>
    </source>
</evidence>
<keyword evidence="3" id="KW-1003">Cell membrane</keyword>
<dbReference type="Pfam" id="PF12911">
    <property type="entry name" value="OppC_N"/>
    <property type="match status" value="1"/>
</dbReference>
<evidence type="ECO:0000256" key="6">
    <source>
        <dbReference type="ARBA" id="ARBA00023136"/>
    </source>
</evidence>
<evidence type="ECO:0000259" key="9">
    <source>
        <dbReference type="PROSITE" id="PS50928"/>
    </source>
</evidence>
<sequence length="319" mass="34150">MSSDVAGSPLAPVVPDQPRSGDRTPPTPSSSEAPPRRRGAAAAWAGLKRFIRTEKLGAVSLALITVFVVMAVFAPLLAPYDPLQQFRRNLTEAPSGTFWLGTDDLGRDVLSRLIYGARSSMIVSVVTTVVSLVLGTLIGVTSGFLGKRKDMVIQRLMDAIQSVPPLVLLLFLAVVLTPSMSSTIIALTIVITPSFNRVARAETMRIREETYIEAARATGSSSLRTMVKHVLPNMAAPMMTMASLLFAGVIIAESALSFLGIGTPPPTPSWGGMLSSGARYVELAPWMIIAPGLILSVAVFAFNLLGDALRDFFDPRLQR</sequence>
<comment type="subcellular location">
    <subcellularLocation>
        <location evidence="1 7">Cell membrane</location>
        <topology evidence="1 7">Multi-pass membrane protein</topology>
    </subcellularLocation>
</comment>
<feature type="transmembrane region" description="Helical" evidence="7">
    <location>
        <begin position="283"/>
        <end position="305"/>
    </location>
</feature>
<evidence type="ECO:0000256" key="2">
    <source>
        <dbReference type="ARBA" id="ARBA00022448"/>
    </source>
</evidence>
<dbReference type="Pfam" id="PF00528">
    <property type="entry name" value="BPD_transp_1"/>
    <property type="match status" value="1"/>
</dbReference>
<gene>
    <name evidence="10" type="ORF">GCU56_07330</name>
</gene>
<dbReference type="PANTHER" id="PTHR43386:SF1">
    <property type="entry name" value="D,D-DIPEPTIDE TRANSPORT SYSTEM PERMEASE PROTEIN DDPC-RELATED"/>
    <property type="match status" value="1"/>
</dbReference>
<feature type="transmembrane region" description="Helical" evidence="7">
    <location>
        <begin position="121"/>
        <end position="145"/>
    </location>
</feature>
<evidence type="ECO:0000256" key="8">
    <source>
        <dbReference type="SAM" id="MobiDB-lite"/>
    </source>
</evidence>
<dbReference type="InterPro" id="IPR025966">
    <property type="entry name" value="OppC_N"/>
</dbReference>
<dbReference type="InterPro" id="IPR000515">
    <property type="entry name" value="MetI-like"/>
</dbReference>
<dbReference type="RefSeq" id="WP_163480870.1">
    <property type="nucleotide sequence ID" value="NZ_JAAGWF010000008.1"/>
</dbReference>
<evidence type="ECO:0000256" key="3">
    <source>
        <dbReference type="ARBA" id="ARBA00022475"/>
    </source>
</evidence>
<dbReference type="Gene3D" id="1.10.3720.10">
    <property type="entry name" value="MetI-like"/>
    <property type="match status" value="1"/>
</dbReference>
<dbReference type="EMBL" id="JAAGWF010000008">
    <property type="protein sequence ID" value="NEK57682.1"/>
    <property type="molecule type" value="Genomic_DNA"/>
</dbReference>
<dbReference type="AlphaFoldDB" id="A0A7K3VYL9"/>
<feature type="domain" description="ABC transmembrane type-1" evidence="9">
    <location>
        <begin position="117"/>
        <end position="306"/>
    </location>
</feature>
<feature type="transmembrane region" description="Helical" evidence="7">
    <location>
        <begin position="56"/>
        <end position="78"/>
    </location>
</feature>
<comment type="caution">
    <text evidence="10">The sequence shown here is derived from an EMBL/GenBank/DDBJ whole genome shotgun (WGS) entry which is preliminary data.</text>
</comment>
<keyword evidence="11" id="KW-1185">Reference proteome</keyword>